<keyword evidence="1" id="KW-1133">Transmembrane helix</keyword>
<dbReference type="EMBL" id="BAAAJE010000006">
    <property type="protein sequence ID" value="GAA1139664.1"/>
    <property type="molecule type" value="Genomic_DNA"/>
</dbReference>
<feature type="transmembrane region" description="Helical" evidence="1">
    <location>
        <begin position="68"/>
        <end position="88"/>
    </location>
</feature>
<reference evidence="3" key="1">
    <citation type="journal article" date="2019" name="Int. J. Syst. Evol. Microbiol.">
        <title>The Global Catalogue of Microorganisms (GCM) 10K type strain sequencing project: providing services to taxonomists for standard genome sequencing and annotation.</title>
        <authorList>
            <consortium name="The Broad Institute Genomics Platform"/>
            <consortium name="The Broad Institute Genome Sequencing Center for Infectious Disease"/>
            <person name="Wu L."/>
            <person name="Ma J."/>
        </authorList>
    </citation>
    <scope>NUCLEOTIDE SEQUENCE [LARGE SCALE GENOMIC DNA]</scope>
    <source>
        <strain evidence="3">JCM 11813</strain>
    </source>
</reference>
<evidence type="ECO:0000313" key="3">
    <source>
        <dbReference type="Proteomes" id="UP001499979"/>
    </source>
</evidence>
<protein>
    <submittedName>
        <fullName evidence="2">Uncharacterized protein</fullName>
    </submittedName>
</protein>
<gene>
    <name evidence="2" type="ORF">GCM10009606_19120</name>
</gene>
<comment type="caution">
    <text evidence="2">The sequence shown here is derived from an EMBL/GenBank/DDBJ whole genome shotgun (WGS) entry which is preliminary data.</text>
</comment>
<accession>A0ABP4EYA7</accession>
<keyword evidence="3" id="KW-1185">Reference proteome</keyword>
<dbReference type="RefSeq" id="WP_343907275.1">
    <property type="nucleotide sequence ID" value="NZ_BAAAJE010000006.1"/>
</dbReference>
<evidence type="ECO:0000313" key="2">
    <source>
        <dbReference type="EMBL" id="GAA1139664.1"/>
    </source>
</evidence>
<dbReference type="Proteomes" id="UP001499979">
    <property type="component" value="Unassembled WGS sequence"/>
</dbReference>
<keyword evidence="1" id="KW-0812">Transmembrane</keyword>
<name>A0ABP4EYA7_9ACTN</name>
<sequence length="256" mass="28243">MGIGFGLGVGPFRVGTSARSRDIQGCAPILGIFLILGLVLLAIFWPFLLGQWIAEKLGAPPNGSSAHALGWIFEAIYVAVLVLGYVALRRHSALVAKEREATERRETLRRSLVELDALATAIREQRWPLEYADVWLIEPRVRVTHGPQVPTAIEQGTVRIHPSGVEFIGATKRVEWRADRIREVIHDGYFAFHLTSRKTVSGLSADGSEALGYAIDFVWKGRESRAASDVCLSRIAHARLRVDAELRAADAITNSR</sequence>
<keyword evidence="1" id="KW-0472">Membrane</keyword>
<evidence type="ECO:0000256" key="1">
    <source>
        <dbReference type="SAM" id="Phobius"/>
    </source>
</evidence>
<feature type="transmembrane region" description="Helical" evidence="1">
    <location>
        <begin position="29"/>
        <end position="48"/>
    </location>
</feature>
<organism evidence="2 3">
    <name type="scientific">Nocardioides aquiterrae</name>
    <dbReference type="NCBI Taxonomy" id="203799"/>
    <lineage>
        <taxon>Bacteria</taxon>
        <taxon>Bacillati</taxon>
        <taxon>Actinomycetota</taxon>
        <taxon>Actinomycetes</taxon>
        <taxon>Propionibacteriales</taxon>
        <taxon>Nocardioidaceae</taxon>
        <taxon>Nocardioides</taxon>
    </lineage>
</organism>
<proteinExistence type="predicted"/>